<sequence>MTRPHIRTINGAQHNGHLGDRYSRVQNRAAAMLDAWHEFGESLTIDVVAHMHRLSITQIEKDMFGEPSDIKKRYGTKSTVKLERVLQKCINELNDGVNRALVAVAHHVPFILIRALEENPNIKEVATTFLIDIKNKLNAIDEENKVKRIDDALQKYTKLKSLNRSPLRSIENQPVINGSSLQTEESLQVAESFDDLLCPQVKTTRCSRKELHIAEIEEHEQLLSTCSSKLCHQSKLFLESDLQLKWTLFKNVGVGLENTNDKGECKNICYINAIIQCLAYIAPLVQWLSIHFGTSHLDEEKEANATDSPFKSIINGTFHDVLATYSISITEIRDKKSRGILKWFKYLTTSFMPTLPIWSNLLLGDLNRHRRRIVRSYESIILLNKEQRTTAISERRMGIVKRNQLGGVVHLRLDVLLSILVPDMLSMVDEYWNTLLSYCSTSISNSSDNSIINIDEQRLKPIEERWRQKVSRRGLGHYAKCPDQQVFTDVLSCLLTSQIYFNDNIKLPTINPNWLNVGIGILLSVGNNNNSSHHRFNLISANDSPLLSTIATFLDEWCNSSARDIRSTTINFPLLNFDLNQTLEQSTYILEKILIPLLPCRLIINKVYTCKSCESTIKVRCIITSIPVHVSKNGLYLERDLFDFFDQTTSDLHCSTCKKSTIRHIEVIEWPRVLLININDSIKNTRHRKPPGIISLAQFSSWIAVGCPSASIYDLACFTSVMSSGGNETMVRITKVKKSWLTSMHKRVIGDGDQLRRLYANSRILVFERIHHQNKLNFIYAIMQCTLNRSSIVPANIPVCATIQEACYIISTHPDLTELNNALISNIKTTFYCYSCHKVPDSLQKQAAQIYIYKLPHTNKIVAHPVLLNVDVDDSRQEHCTYCNCSSKNIEMPVCKQVFIQCPRYLIRFVESNFQINNLFDSRIKLTDDQNAVHCYKPAAILLISRYSDTATVIKQEAGVYVEYNGNTYSQTTPLSNSKMADLFDTCGAILLFYHQFETVTDQSRMRIISQANVNGGQRIIIQDGERLFAITATQTNTKNS</sequence>
<dbReference type="Proteomes" id="UP000663872">
    <property type="component" value="Unassembled WGS sequence"/>
</dbReference>
<evidence type="ECO:0000313" key="1">
    <source>
        <dbReference type="EMBL" id="CAF3540584.1"/>
    </source>
</evidence>
<evidence type="ECO:0000313" key="3">
    <source>
        <dbReference type="Proteomes" id="UP000663872"/>
    </source>
</evidence>
<protein>
    <submittedName>
        <fullName evidence="1">Uncharacterized protein</fullName>
    </submittedName>
</protein>
<organism evidence="1 3">
    <name type="scientific">Rotaria socialis</name>
    <dbReference type="NCBI Taxonomy" id="392032"/>
    <lineage>
        <taxon>Eukaryota</taxon>
        <taxon>Metazoa</taxon>
        <taxon>Spiralia</taxon>
        <taxon>Gnathifera</taxon>
        <taxon>Rotifera</taxon>
        <taxon>Eurotatoria</taxon>
        <taxon>Bdelloidea</taxon>
        <taxon>Philodinida</taxon>
        <taxon>Philodinidae</taxon>
        <taxon>Rotaria</taxon>
    </lineage>
</organism>
<proteinExistence type="predicted"/>
<evidence type="ECO:0000313" key="2">
    <source>
        <dbReference type="EMBL" id="CAF4836791.1"/>
    </source>
</evidence>
<comment type="caution">
    <text evidence="1">The sequence shown here is derived from an EMBL/GenBank/DDBJ whole genome shotgun (WGS) entry which is preliminary data.</text>
</comment>
<dbReference type="EMBL" id="CAJNYT010003219">
    <property type="protein sequence ID" value="CAF3540584.1"/>
    <property type="molecule type" value="Genomic_DNA"/>
</dbReference>
<accession>A0A818JEE2</accession>
<gene>
    <name evidence="1" type="ORF">GRG538_LOCUS19740</name>
    <name evidence="2" type="ORF">QYT958_LOCUS26118</name>
</gene>
<dbReference type="Gene3D" id="3.90.70.10">
    <property type="entry name" value="Cysteine proteinases"/>
    <property type="match status" value="1"/>
</dbReference>
<dbReference type="SUPFAM" id="SSF54001">
    <property type="entry name" value="Cysteine proteinases"/>
    <property type="match status" value="1"/>
</dbReference>
<name>A0A818JEE2_9BILA</name>
<dbReference type="InterPro" id="IPR038765">
    <property type="entry name" value="Papain-like_cys_pep_sf"/>
</dbReference>
<reference evidence="1" key="1">
    <citation type="submission" date="2021-02" db="EMBL/GenBank/DDBJ databases">
        <authorList>
            <person name="Nowell W R."/>
        </authorList>
    </citation>
    <scope>NUCLEOTIDE SEQUENCE</scope>
</reference>
<dbReference type="AlphaFoldDB" id="A0A818JEE2"/>
<dbReference type="Proteomes" id="UP000663848">
    <property type="component" value="Unassembled WGS sequence"/>
</dbReference>
<dbReference type="EMBL" id="CAJOBR010006106">
    <property type="protein sequence ID" value="CAF4836791.1"/>
    <property type="molecule type" value="Genomic_DNA"/>
</dbReference>